<keyword evidence="2" id="KW-1185">Reference proteome</keyword>
<organism evidence="1 2">
    <name type="scientific">Naganishia onofrii</name>
    <dbReference type="NCBI Taxonomy" id="1851511"/>
    <lineage>
        <taxon>Eukaryota</taxon>
        <taxon>Fungi</taxon>
        <taxon>Dikarya</taxon>
        <taxon>Basidiomycota</taxon>
        <taxon>Agaricomycotina</taxon>
        <taxon>Tremellomycetes</taxon>
        <taxon>Filobasidiales</taxon>
        <taxon>Filobasidiaceae</taxon>
        <taxon>Naganishia</taxon>
    </lineage>
</organism>
<dbReference type="Proteomes" id="UP001234202">
    <property type="component" value="Unassembled WGS sequence"/>
</dbReference>
<reference evidence="1" key="1">
    <citation type="submission" date="2023-04" db="EMBL/GenBank/DDBJ databases">
        <title>Draft Genome sequencing of Naganishia species isolated from polar environments using Oxford Nanopore Technology.</title>
        <authorList>
            <person name="Leo P."/>
            <person name="Venkateswaran K."/>
        </authorList>
    </citation>
    <scope>NUCLEOTIDE SEQUENCE</scope>
    <source>
        <strain evidence="1">DBVPG 5303</strain>
    </source>
</reference>
<gene>
    <name evidence="1" type="ORF">QFC24_006461</name>
</gene>
<evidence type="ECO:0000313" key="2">
    <source>
        <dbReference type="Proteomes" id="UP001234202"/>
    </source>
</evidence>
<comment type="caution">
    <text evidence="1">The sequence shown here is derived from an EMBL/GenBank/DDBJ whole genome shotgun (WGS) entry which is preliminary data.</text>
</comment>
<dbReference type="EMBL" id="JASBWV010000032">
    <property type="protein sequence ID" value="KAJ9117367.1"/>
    <property type="molecule type" value="Genomic_DNA"/>
</dbReference>
<evidence type="ECO:0000313" key="1">
    <source>
        <dbReference type="EMBL" id="KAJ9117367.1"/>
    </source>
</evidence>
<proteinExistence type="predicted"/>
<sequence>MLHHNLTKNDEGSDLDVDSDEQVFSAAISTGESAGDSISRPVSGQGGSGGPHSTSSREKSAKRLRGEVSPAITAPSNQRQLDTRRDSGVYLAESSSTPRDSPRPHVQNSASETHPNSRSNVSSVPVIKSQKKVVATRTAMTAKKSTGGRVPIKQMAKIAARNSQLPKAKNQGKGKSKMTSTTCEGDSEEESDDIGVAMDSLGSFF</sequence>
<protein>
    <submittedName>
        <fullName evidence="1">Uncharacterized protein</fullName>
    </submittedName>
</protein>
<name>A0ACC2X0J3_9TREE</name>
<accession>A0ACC2X0J3</accession>